<dbReference type="EMBL" id="JAIWYP010000014">
    <property type="protein sequence ID" value="KAH3710515.1"/>
    <property type="molecule type" value="Genomic_DNA"/>
</dbReference>
<dbReference type="AlphaFoldDB" id="A0A9D3Z4L3"/>
<evidence type="ECO:0000313" key="1">
    <source>
        <dbReference type="EMBL" id="KAH3710515.1"/>
    </source>
</evidence>
<organism evidence="1 2">
    <name type="scientific">Dreissena polymorpha</name>
    <name type="common">Zebra mussel</name>
    <name type="synonym">Mytilus polymorpha</name>
    <dbReference type="NCBI Taxonomy" id="45954"/>
    <lineage>
        <taxon>Eukaryota</taxon>
        <taxon>Metazoa</taxon>
        <taxon>Spiralia</taxon>
        <taxon>Lophotrochozoa</taxon>
        <taxon>Mollusca</taxon>
        <taxon>Bivalvia</taxon>
        <taxon>Autobranchia</taxon>
        <taxon>Heteroconchia</taxon>
        <taxon>Euheterodonta</taxon>
        <taxon>Imparidentia</taxon>
        <taxon>Neoheterodontei</taxon>
        <taxon>Myida</taxon>
        <taxon>Dreissenoidea</taxon>
        <taxon>Dreissenidae</taxon>
        <taxon>Dreissena</taxon>
    </lineage>
</organism>
<keyword evidence="2" id="KW-1185">Reference proteome</keyword>
<sequence length="177" mass="20094">MILDGAVLVNMHKPTGCLTFNDYAENVFVPYWERTSGNINRVDVVWDVYIAHSLKESTRSTRGKGVRRRVLPDSRIPKKLGVFSQNIENKTELFEYLADKRTESSPERMQILSTKGQEIVSNQQYELINTLAPCSHEDADTRAILRVSDAASHGLRKVMIRTVDTDVVVLAVAFFHK</sequence>
<gene>
    <name evidence="1" type="ORF">DPMN_069999</name>
</gene>
<name>A0A9D3Z4L3_DREPO</name>
<protein>
    <submittedName>
        <fullName evidence="1">Uncharacterized protein</fullName>
    </submittedName>
</protein>
<evidence type="ECO:0000313" key="2">
    <source>
        <dbReference type="Proteomes" id="UP000828390"/>
    </source>
</evidence>
<proteinExistence type="predicted"/>
<accession>A0A9D3Z4L3</accession>
<reference evidence="1" key="2">
    <citation type="submission" date="2020-11" db="EMBL/GenBank/DDBJ databases">
        <authorList>
            <person name="McCartney M.A."/>
            <person name="Auch B."/>
            <person name="Kono T."/>
            <person name="Mallez S."/>
            <person name="Becker A."/>
            <person name="Gohl D.M."/>
            <person name="Silverstein K.A.T."/>
            <person name="Koren S."/>
            <person name="Bechman K.B."/>
            <person name="Herman A."/>
            <person name="Abrahante J.E."/>
            <person name="Garbe J."/>
        </authorList>
    </citation>
    <scope>NUCLEOTIDE SEQUENCE</scope>
    <source>
        <strain evidence="1">Duluth1</strain>
        <tissue evidence="1">Whole animal</tissue>
    </source>
</reference>
<comment type="caution">
    <text evidence="1">The sequence shown here is derived from an EMBL/GenBank/DDBJ whole genome shotgun (WGS) entry which is preliminary data.</text>
</comment>
<dbReference type="Proteomes" id="UP000828390">
    <property type="component" value="Unassembled WGS sequence"/>
</dbReference>
<reference evidence="1" key="1">
    <citation type="journal article" date="2019" name="bioRxiv">
        <title>The Genome of the Zebra Mussel, Dreissena polymorpha: A Resource for Invasive Species Research.</title>
        <authorList>
            <person name="McCartney M.A."/>
            <person name="Auch B."/>
            <person name="Kono T."/>
            <person name="Mallez S."/>
            <person name="Zhang Y."/>
            <person name="Obille A."/>
            <person name="Becker A."/>
            <person name="Abrahante J.E."/>
            <person name="Garbe J."/>
            <person name="Badalamenti J.P."/>
            <person name="Herman A."/>
            <person name="Mangelson H."/>
            <person name="Liachko I."/>
            <person name="Sullivan S."/>
            <person name="Sone E.D."/>
            <person name="Koren S."/>
            <person name="Silverstein K.A.T."/>
            <person name="Beckman K.B."/>
            <person name="Gohl D.M."/>
        </authorList>
    </citation>
    <scope>NUCLEOTIDE SEQUENCE</scope>
    <source>
        <strain evidence="1">Duluth1</strain>
        <tissue evidence="1">Whole animal</tissue>
    </source>
</reference>